<evidence type="ECO:0000256" key="9">
    <source>
        <dbReference type="ARBA" id="ARBA00023242"/>
    </source>
</evidence>
<dbReference type="InterPro" id="IPR033599">
    <property type="entry name" value="TAF1B/Rrn7"/>
</dbReference>
<dbReference type="GO" id="GO:0070860">
    <property type="term" value="C:RNA polymerase I core factor complex"/>
    <property type="evidence" value="ECO:0007669"/>
    <property type="project" value="InterPro"/>
</dbReference>
<comment type="caution">
    <text evidence="10">The sequence shown here is derived from an EMBL/GenBank/DDBJ whole genome shotgun (WGS) entry which is preliminary data.</text>
</comment>
<evidence type="ECO:0000256" key="6">
    <source>
        <dbReference type="ARBA" id="ARBA00023015"/>
    </source>
</evidence>
<dbReference type="PANTHER" id="PTHR31576">
    <property type="entry name" value="TATA BOX-BINDING PROTEIN-ASSOCIATED FACTOR RNA POLYMERASE I SUBUNIT B"/>
    <property type="match status" value="1"/>
</dbReference>
<evidence type="ECO:0000256" key="8">
    <source>
        <dbReference type="ARBA" id="ARBA00023163"/>
    </source>
</evidence>
<evidence type="ECO:0000313" key="10">
    <source>
        <dbReference type="EMBL" id="KAF8407261.1"/>
    </source>
</evidence>
<evidence type="ECO:0000256" key="1">
    <source>
        <dbReference type="ARBA" id="ARBA00004604"/>
    </source>
</evidence>
<comment type="similarity">
    <text evidence="2">Belongs to the RRN7/TAF1B family.</text>
</comment>
<keyword evidence="11" id="KW-1185">Reference proteome</keyword>
<dbReference type="GO" id="GO:0008270">
    <property type="term" value="F:zinc ion binding"/>
    <property type="evidence" value="ECO:0007669"/>
    <property type="project" value="UniProtKB-KW"/>
</dbReference>
<keyword evidence="7" id="KW-0238">DNA-binding</keyword>
<evidence type="ECO:0000256" key="3">
    <source>
        <dbReference type="ARBA" id="ARBA00022723"/>
    </source>
</evidence>
<dbReference type="OrthoDB" id="10069252at2759"/>
<comment type="subcellular location">
    <subcellularLocation>
        <location evidence="1">Nucleus</location>
        <location evidence="1">Nucleolus</location>
    </subcellularLocation>
</comment>
<dbReference type="PANTHER" id="PTHR31576:SF2">
    <property type="entry name" value="TATA BOX-BINDING PROTEIN-ASSOCIATED FACTOR RNA POLYMERASE I SUBUNIT B"/>
    <property type="match status" value="1"/>
</dbReference>
<evidence type="ECO:0000256" key="4">
    <source>
        <dbReference type="ARBA" id="ARBA00022771"/>
    </source>
</evidence>
<dbReference type="GO" id="GO:0042790">
    <property type="term" value="P:nucleolar large rRNA transcription by RNA polymerase I"/>
    <property type="evidence" value="ECO:0007669"/>
    <property type="project" value="TreeGrafter"/>
</dbReference>
<evidence type="ECO:0000313" key="11">
    <source>
        <dbReference type="Proteomes" id="UP000655225"/>
    </source>
</evidence>
<evidence type="ECO:0000256" key="7">
    <source>
        <dbReference type="ARBA" id="ARBA00023125"/>
    </source>
</evidence>
<dbReference type="Proteomes" id="UP000655225">
    <property type="component" value="Unassembled WGS sequence"/>
</dbReference>
<keyword evidence="3" id="KW-0479">Metal-binding</keyword>
<dbReference type="EMBL" id="JABCRI010000004">
    <property type="protein sequence ID" value="KAF8407261.1"/>
    <property type="molecule type" value="Genomic_DNA"/>
</dbReference>
<gene>
    <name evidence="10" type="ORF">HHK36_006388</name>
</gene>
<evidence type="ECO:0000256" key="2">
    <source>
        <dbReference type="ARBA" id="ARBA00006899"/>
    </source>
</evidence>
<organism evidence="10 11">
    <name type="scientific">Tetracentron sinense</name>
    <name type="common">Spur-leaf</name>
    <dbReference type="NCBI Taxonomy" id="13715"/>
    <lineage>
        <taxon>Eukaryota</taxon>
        <taxon>Viridiplantae</taxon>
        <taxon>Streptophyta</taxon>
        <taxon>Embryophyta</taxon>
        <taxon>Tracheophyta</taxon>
        <taxon>Spermatophyta</taxon>
        <taxon>Magnoliopsida</taxon>
        <taxon>Trochodendrales</taxon>
        <taxon>Trochodendraceae</taxon>
        <taxon>Tetracentron</taxon>
    </lineage>
</organism>
<proteinExistence type="inferred from homology"/>
<protein>
    <submittedName>
        <fullName evidence="10">Uncharacterized protein</fullName>
    </submittedName>
</protein>
<accession>A0A834ZHZ5</accession>
<keyword evidence="5" id="KW-0862">Zinc</keyword>
<keyword evidence="4" id="KW-0863">Zinc-finger</keyword>
<reference evidence="10 11" key="1">
    <citation type="submission" date="2020-04" db="EMBL/GenBank/DDBJ databases">
        <title>Plant Genome Project.</title>
        <authorList>
            <person name="Zhang R.-G."/>
        </authorList>
    </citation>
    <scope>NUCLEOTIDE SEQUENCE [LARGE SCALE GENOMIC DNA]</scope>
    <source>
        <strain evidence="10">YNK0</strain>
        <tissue evidence="10">Leaf</tissue>
    </source>
</reference>
<dbReference type="AlphaFoldDB" id="A0A834ZHZ5"/>
<name>A0A834ZHZ5_TETSI</name>
<keyword evidence="8" id="KW-0804">Transcription</keyword>
<evidence type="ECO:0000256" key="5">
    <source>
        <dbReference type="ARBA" id="ARBA00022833"/>
    </source>
</evidence>
<keyword evidence="9" id="KW-0539">Nucleus</keyword>
<sequence>MFHGGVIKTEPLCHSQFLHYHTQQFPQSQFWNSLTLTLTLTLTLGYNDFGAVLTGLRCLSPEEYCSEIRIRYVMGIQLMIQFQCQALVEKFGVSPLICGLAGVIWMRLVVVSGIFDDGWADKAVEDSEVQEQDSSSSLRQNGEQVVFEARSFSLQQCEPQNIHGQRAVMIWFRSLKKIIPISSSLTVSFLACHIAREAILPTDILKWSLDGKLPFPTAFVDIEKCFGRPSSACPLSSCFMFRPSKAIAVQRLESLAASVAQAIGLHLPPVNFYAIANRHLEKLTLPIEKILPHACCIYEWSMPPNLWLSTNEFRLSTRVCVMSILMVVIRILYNINGFGKWETIFSSFSGSSSSYDQVEKSDLKCNLRKKNNDAQHCSPSGNLHERGTKPINCSSRIQKSELDAAEILCDLEATYDKIYDSQEYSKDLPTYLKYCKDVVFAGLAPSFEANEEKKIIEQLWNTYESQELEPSMDRDTDTEMGCSGGGLNQKRLRDEEGCVNNLTENKKFSMRFIATSHL</sequence>
<dbReference type="OMA" id="YDEENIM"/>
<keyword evidence="6" id="KW-0805">Transcription regulation</keyword>
<dbReference type="GO" id="GO:0001164">
    <property type="term" value="F:RNA polymerase I core promoter sequence-specific DNA binding"/>
    <property type="evidence" value="ECO:0007669"/>
    <property type="project" value="InterPro"/>
</dbReference>